<dbReference type="RefSeq" id="XP_020118182.1">
    <property type="nucleotide sequence ID" value="XM_020268893.1"/>
</dbReference>
<dbReference type="InterPro" id="IPR059215">
    <property type="entry name" value="BRCT2_TopBP1-like"/>
</dbReference>
<proteinExistence type="predicted"/>
<evidence type="ECO:0000313" key="5">
    <source>
        <dbReference type="Proteomes" id="UP000214365"/>
    </source>
</evidence>
<evidence type="ECO:0000256" key="2">
    <source>
        <dbReference type="SAM" id="MobiDB-lite"/>
    </source>
</evidence>
<dbReference type="InterPro" id="IPR036420">
    <property type="entry name" value="BRCT_dom_sf"/>
</dbReference>
<dbReference type="Pfam" id="PF12738">
    <property type="entry name" value="PTCB-BRCT"/>
    <property type="match status" value="3"/>
</dbReference>
<sequence>MEGEAVKNKEHPLAGVVLCFTSILPEQRSKLAEIASQMGATHKYDLTSDVTHLLVGDTNTEKYKFVARERSDVLVLMPEWIEAVRQSWMEGGDTDLKALEKQYKFPTFHGLSICVTGFDDPSYRTYLQETAIANGADFRKDLTKNVTHLVAHQPSGQKYKFATQWQIKVVSAKWFSDSLERGMVLDEARYDILLPPKEQGVGAWNRTHAQVPVKRNRSADSSNTRSRKLRRAASSKLGDQNETIWNDIMGGGSNSFDKGGTVSTSTSTGPQARETPTQVLNFFETEPSADSPNKTALEEDVSSESKGFLQGCYFYMNGFSSKQIPRHEVPSTEDKGFSCELVTDMWLERCLDAKTLVSPEAHVTSTPFPRLPLNGAKYEEYFTPNVSVLICNDPKSVNPEKLRHALQWGVPVVSADWLWISVQSSQKKAFEPYIVHKPALQKKDTLAHEDSTKVQVATDIGEKSSSANSGRDAKSQSRQTSLPAIEPNKSTPSDAHGSTGRQSNDAADASLPSHSRQPTQGSDDKIALKAIESKTEDNRTSIATSRNSFSSLESAMDGFLEKARALTRARNVMGGESGTRRRRPNLGRTNSLSSARNDSKRPESRASSIDTLNEDGYGSAVSVDTDGNKSLTGRLSRTFTGQSLQSLLNGSKYTRYIDAPIPENDELLDDENGTPAMTQLNYDDPDAMAVREEIMRLARRGNADEAYVSEKLKQKEPIHPQVVVDESPQVVDKLGGRATTRRTRRSAGKQQKEDDFF</sequence>
<dbReference type="SMART" id="SM00292">
    <property type="entry name" value="BRCT"/>
    <property type="match status" value="3"/>
</dbReference>
<dbReference type="AlphaFoldDB" id="A0A225AAP8"/>
<name>A0A225AAP8_TALAT</name>
<feature type="region of interest" description="Disordered" evidence="2">
    <location>
        <begin position="444"/>
        <end position="524"/>
    </location>
</feature>
<feature type="compositionally biased region" description="Polar residues" evidence="2">
    <location>
        <begin position="476"/>
        <end position="493"/>
    </location>
</feature>
<evidence type="ECO:0000256" key="1">
    <source>
        <dbReference type="ARBA" id="ARBA00022737"/>
    </source>
</evidence>
<feature type="compositionally biased region" description="Polar residues" evidence="2">
    <location>
        <begin position="587"/>
        <end position="596"/>
    </location>
</feature>
<dbReference type="OrthoDB" id="251770at2759"/>
<feature type="region of interest" description="Disordered" evidence="2">
    <location>
        <begin position="203"/>
        <end position="276"/>
    </location>
</feature>
<feature type="domain" description="BRCT" evidence="3">
    <location>
        <begin position="8"/>
        <end position="81"/>
    </location>
</feature>
<dbReference type="GO" id="GO:0033314">
    <property type="term" value="P:mitotic DNA replication checkpoint signaling"/>
    <property type="evidence" value="ECO:0007669"/>
    <property type="project" value="TreeGrafter"/>
</dbReference>
<evidence type="ECO:0000313" key="4">
    <source>
        <dbReference type="EMBL" id="OKL58061.1"/>
    </source>
</evidence>
<feature type="domain" description="BRCT" evidence="3">
    <location>
        <begin position="103"/>
        <end position="192"/>
    </location>
</feature>
<dbReference type="CDD" id="cd17740">
    <property type="entry name" value="BRCT_Rad4_rpt1"/>
    <property type="match status" value="1"/>
</dbReference>
<accession>A0A225AAP8</accession>
<dbReference type="Proteomes" id="UP000214365">
    <property type="component" value="Unassembled WGS sequence"/>
</dbReference>
<evidence type="ECO:0000259" key="3">
    <source>
        <dbReference type="PROSITE" id="PS50172"/>
    </source>
</evidence>
<dbReference type="GeneID" id="31006353"/>
<protein>
    <recommendedName>
        <fullName evidence="3">BRCT domain-containing protein</fullName>
    </recommendedName>
</protein>
<dbReference type="InterPro" id="IPR001357">
    <property type="entry name" value="BRCT_dom"/>
</dbReference>
<dbReference type="Gene3D" id="3.40.50.10190">
    <property type="entry name" value="BRCT domain"/>
    <property type="match status" value="4"/>
</dbReference>
<feature type="region of interest" description="Disordered" evidence="2">
    <location>
        <begin position="570"/>
        <end position="634"/>
    </location>
</feature>
<comment type="caution">
    <text evidence="4">The sequence shown here is derived from an EMBL/GenBank/DDBJ whole genome shotgun (WGS) entry which is preliminary data.</text>
</comment>
<organism evidence="4 5">
    <name type="scientific">Talaromyces atroroseus</name>
    <dbReference type="NCBI Taxonomy" id="1441469"/>
    <lineage>
        <taxon>Eukaryota</taxon>
        <taxon>Fungi</taxon>
        <taxon>Dikarya</taxon>
        <taxon>Ascomycota</taxon>
        <taxon>Pezizomycotina</taxon>
        <taxon>Eurotiomycetes</taxon>
        <taxon>Eurotiomycetidae</taxon>
        <taxon>Eurotiales</taxon>
        <taxon>Trichocomaceae</taxon>
        <taxon>Talaromyces</taxon>
        <taxon>Talaromyces sect. Trachyspermi</taxon>
    </lineage>
</organism>
<dbReference type="PANTHER" id="PTHR13561">
    <property type="entry name" value="DNA REPLICATION REGULATOR DPB11-RELATED"/>
    <property type="match status" value="1"/>
</dbReference>
<dbReference type="PROSITE" id="PS50172">
    <property type="entry name" value="BRCT"/>
    <property type="match status" value="3"/>
</dbReference>
<dbReference type="PANTHER" id="PTHR13561:SF20">
    <property type="entry name" value="DNA TOPOISOMERASE 2-BINDING PROTEIN 1"/>
    <property type="match status" value="1"/>
</dbReference>
<dbReference type="STRING" id="1441469.A0A225AAP8"/>
<dbReference type="EMBL" id="LFMY01000010">
    <property type="protein sequence ID" value="OKL58061.1"/>
    <property type="molecule type" value="Genomic_DNA"/>
</dbReference>
<gene>
    <name evidence="4" type="ORF">UA08_06598</name>
</gene>
<feature type="compositionally biased region" description="Low complexity" evidence="2">
    <location>
        <begin position="259"/>
        <end position="269"/>
    </location>
</feature>
<dbReference type="GO" id="GO:0006270">
    <property type="term" value="P:DNA replication initiation"/>
    <property type="evidence" value="ECO:0007669"/>
    <property type="project" value="TreeGrafter"/>
</dbReference>
<keyword evidence="1" id="KW-0677">Repeat</keyword>
<reference evidence="4 5" key="1">
    <citation type="submission" date="2015-06" db="EMBL/GenBank/DDBJ databases">
        <title>Talaromyces atroroseus IBT 11181 draft genome.</title>
        <authorList>
            <person name="Rasmussen K.B."/>
            <person name="Rasmussen S."/>
            <person name="Petersen B."/>
            <person name="Sicheritz-Ponten T."/>
            <person name="Mortensen U.H."/>
            <person name="Thrane U."/>
        </authorList>
    </citation>
    <scope>NUCLEOTIDE SEQUENCE [LARGE SCALE GENOMIC DNA]</scope>
    <source>
        <strain evidence="4 5">IBT 11181</strain>
    </source>
</reference>
<dbReference type="GO" id="GO:0007095">
    <property type="term" value="P:mitotic G2 DNA damage checkpoint signaling"/>
    <property type="evidence" value="ECO:0007669"/>
    <property type="project" value="TreeGrafter"/>
</dbReference>
<keyword evidence="5" id="KW-1185">Reference proteome</keyword>
<feature type="compositionally biased region" description="Polar residues" evidence="2">
    <location>
        <begin position="512"/>
        <end position="521"/>
    </location>
</feature>
<feature type="region of interest" description="Disordered" evidence="2">
    <location>
        <begin position="727"/>
        <end position="757"/>
    </location>
</feature>
<feature type="domain" description="BRCT" evidence="3">
    <location>
        <begin position="375"/>
        <end position="435"/>
    </location>
</feature>
<dbReference type="SUPFAM" id="SSF52113">
    <property type="entry name" value="BRCT domain"/>
    <property type="match status" value="3"/>
</dbReference>
<dbReference type="CDD" id="cd17731">
    <property type="entry name" value="BRCT_TopBP1_rpt2_like"/>
    <property type="match status" value="1"/>
</dbReference>